<dbReference type="PANTHER" id="PTHR13947:SF11">
    <property type="entry name" value="N-ACETYLASPARTATE SYNTHETASE"/>
    <property type="match status" value="1"/>
</dbReference>
<evidence type="ECO:0000256" key="11">
    <source>
        <dbReference type="ARBA" id="ARBA00023128"/>
    </source>
</evidence>
<evidence type="ECO:0000256" key="7">
    <source>
        <dbReference type="ARBA" id="ARBA00022692"/>
    </source>
</evidence>
<feature type="domain" description="N-acetyltransferase" evidence="20">
    <location>
        <begin position="1"/>
        <end position="60"/>
    </location>
</feature>
<evidence type="ECO:0000256" key="16">
    <source>
        <dbReference type="ARBA" id="ARBA00043248"/>
    </source>
</evidence>
<dbReference type="InterPro" id="IPR000182">
    <property type="entry name" value="GNAT_dom"/>
</dbReference>
<keyword evidence="8" id="KW-0256">Endoplasmic reticulum</keyword>
<keyword evidence="12" id="KW-0472">Membrane</keyword>
<evidence type="ECO:0000256" key="5">
    <source>
        <dbReference type="ARBA" id="ARBA00022490"/>
    </source>
</evidence>
<protein>
    <recommendedName>
        <fullName evidence="15">N-acetylaspartate synthetase</fullName>
        <ecNumber evidence="14">2.3.1.17</ecNumber>
    </recommendedName>
    <alternativeName>
        <fullName evidence="16">N-acetyltransferase 8-like protein</fullName>
    </alternativeName>
</protein>
<dbReference type="InterPro" id="IPR050769">
    <property type="entry name" value="NAT_camello-type"/>
</dbReference>
<sequence>MADIEQYYMKPPGSCFWVAVLDGNVVGIVAARAHAADNTVELLRMSVDSRFRGRGIAKALGRQPGGGPCCSPAARLPQRGPQCCPHFPGPPAGHTVFSGGCWPRCGPLGLSRAPRPAWAFCRCPLQRVGKGPVSPPGEALTIPETGATPAPGGSPVNSGSCESSTSNSSSS</sequence>
<evidence type="ECO:0000256" key="8">
    <source>
        <dbReference type="ARBA" id="ARBA00022824"/>
    </source>
</evidence>
<keyword evidence="7" id="KW-0812">Transmembrane</keyword>
<keyword evidence="10" id="KW-1133">Transmembrane helix</keyword>
<dbReference type="GO" id="GO:0005789">
    <property type="term" value="C:endoplasmic reticulum membrane"/>
    <property type="evidence" value="ECO:0007669"/>
    <property type="project" value="UniProtKB-SubCell"/>
</dbReference>
<evidence type="ECO:0000256" key="10">
    <source>
        <dbReference type="ARBA" id="ARBA00022989"/>
    </source>
</evidence>
<evidence type="ECO:0000256" key="9">
    <source>
        <dbReference type="ARBA" id="ARBA00022848"/>
    </source>
</evidence>
<dbReference type="AlphaFoldDB" id="A0A8C2RIH8"/>
<comment type="similarity">
    <text evidence="18">Belongs to the NAT8 family.</text>
</comment>
<evidence type="ECO:0000256" key="2">
    <source>
        <dbReference type="ARBA" id="ARBA00004304"/>
    </source>
</evidence>
<dbReference type="Ensembl" id="ENSCHIT00010041431.1">
    <property type="protein sequence ID" value="ENSCHIP00010029393.1"/>
    <property type="gene ID" value="ENSCHIG00010021911.1"/>
</dbReference>
<dbReference type="SUPFAM" id="SSF55729">
    <property type="entry name" value="Acyl-CoA N-acyltransferases (Nat)"/>
    <property type="match status" value="1"/>
</dbReference>
<proteinExistence type="inferred from homology"/>
<name>A0A8C2RIH8_CAPHI</name>
<evidence type="ECO:0000259" key="20">
    <source>
        <dbReference type="PROSITE" id="PS51186"/>
    </source>
</evidence>
<evidence type="ECO:0000256" key="15">
    <source>
        <dbReference type="ARBA" id="ARBA00041029"/>
    </source>
</evidence>
<evidence type="ECO:0000256" key="1">
    <source>
        <dbReference type="ARBA" id="ARBA00004111"/>
    </source>
</evidence>
<comment type="catalytic activity">
    <reaction evidence="17">
        <text>L-aspartate + acetyl-CoA = N-acetyl-L-aspartate + CoA + H(+)</text>
        <dbReference type="Rhea" id="RHEA:14165"/>
        <dbReference type="ChEBI" id="CHEBI:15378"/>
        <dbReference type="ChEBI" id="CHEBI:16953"/>
        <dbReference type="ChEBI" id="CHEBI:29991"/>
        <dbReference type="ChEBI" id="CHEBI:57287"/>
        <dbReference type="ChEBI" id="CHEBI:57288"/>
        <dbReference type="EC" id="2.3.1.17"/>
    </reaction>
    <physiologicalReaction direction="left-to-right" evidence="17">
        <dbReference type="Rhea" id="RHEA:14166"/>
    </physiologicalReaction>
</comment>
<keyword evidence="11" id="KW-0496">Mitochondrion</keyword>
<dbReference type="InterPro" id="IPR016181">
    <property type="entry name" value="Acyl_CoA_acyltransferase"/>
</dbReference>
<dbReference type="CDD" id="cd04301">
    <property type="entry name" value="NAT_SF"/>
    <property type="match status" value="1"/>
</dbReference>
<evidence type="ECO:0000256" key="18">
    <source>
        <dbReference type="ARBA" id="ARBA00093466"/>
    </source>
</evidence>
<evidence type="ECO:0000256" key="12">
    <source>
        <dbReference type="ARBA" id="ARBA00023136"/>
    </source>
</evidence>
<dbReference type="EC" id="2.3.1.17" evidence="14"/>
<dbReference type="PROSITE" id="PS51186">
    <property type="entry name" value="GNAT"/>
    <property type="match status" value="1"/>
</dbReference>
<reference evidence="21" key="2">
    <citation type="submission" date="2025-08" db="UniProtKB">
        <authorList>
            <consortium name="Ensembl"/>
        </authorList>
    </citation>
    <scope>IDENTIFICATION</scope>
</reference>
<dbReference type="GO" id="GO:0031966">
    <property type="term" value="C:mitochondrial membrane"/>
    <property type="evidence" value="ECO:0007669"/>
    <property type="project" value="UniProtKB-SubCell"/>
</dbReference>
<evidence type="ECO:0000256" key="6">
    <source>
        <dbReference type="ARBA" id="ARBA00022679"/>
    </source>
</evidence>
<keyword evidence="9" id="KW-0492">Microsome</keyword>
<dbReference type="Pfam" id="PF13508">
    <property type="entry name" value="Acetyltransf_7"/>
    <property type="match status" value="1"/>
</dbReference>
<evidence type="ECO:0000256" key="13">
    <source>
        <dbReference type="ARBA" id="ARBA00023315"/>
    </source>
</evidence>
<reference evidence="21" key="1">
    <citation type="submission" date="2019-03" db="EMBL/GenBank/DDBJ databases">
        <title>Genome sequencing and reference-guided assembly of Black Bengal Goat (Capra hircus).</title>
        <authorList>
            <person name="Siddiki A.Z."/>
            <person name="Baten A."/>
            <person name="Billah M."/>
            <person name="Alam M.A.U."/>
            <person name="Shawrob K.S.M."/>
            <person name="Saha S."/>
            <person name="Chowdhury M."/>
            <person name="Rahman A.H."/>
            <person name="Stear M."/>
            <person name="Miah G."/>
            <person name="Das G.B."/>
            <person name="Hossain M.M."/>
            <person name="Kumkum M."/>
            <person name="Islam M.S."/>
            <person name="Mollah A.M."/>
            <person name="Ahsan A."/>
            <person name="Tusar F."/>
            <person name="Khan M.K.I."/>
        </authorList>
    </citation>
    <scope>NUCLEOTIDE SEQUENCE [LARGE SCALE GENOMIC DNA]</scope>
</reference>
<evidence type="ECO:0000256" key="17">
    <source>
        <dbReference type="ARBA" id="ARBA00049272"/>
    </source>
</evidence>
<feature type="region of interest" description="Disordered" evidence="19">
    <location>
        <begin position="129"/>
        <end position="171"/>
    </location>
</feature>
<organism evidence="21">
    <name type="scientific">Capra hircus</name>
    <name type="common">Goat</name>
    <dbReference type="NCBI Taxonomy" id="9925"/>
    <lineage>
        <taxon>Eukaryota</taxon>
        <taxon>Metazoa</taxon>
        <taxon>Chordata</taxon>
        <taxon>Craniata</taxon>
        <taxon>Vertebrata</taxon>
        <taxon>Euteleostomi</taxon>
        <taxon>Mammalia</taxon>
        <taxon>Eutheria</taxon>
        <taxon>Laurasiatheria</taxon>
        <taxon>Artiodactyla</taxon>
        <taxon>Ruminantia</taxon>
        <taxon>Pecora</taxon>
        <taxon>Bovidae</taxon>
        <taxon>Caprinae</taxon>
        <taxon>Capra</taxon>
    </lineage>
</organism>
<accession>A0A8C2RIH8</accession>
<feature type="compositionally biased region" description="Low complexity" evidence="19">
    <location>
        <begin position="158"/>
        <end position="171"/>
    </location>
</feature>
<keyword evidence="6" id="KW-0808">Transferase</keyword>
<evidence type="ECO:0000256" key="4">
    <source>
        <dbReference type="ARBA" id="ARBA00004496"/>
    </source>
</evidence>
<evidence type="ECO:0000256" key="14">
    <source>
        <dbReference type="ARBA" id="ARBA00039136"/>
    </source>
</evidence>
<evidence type="ECO:0000256" key="3">
    <source>
        <dbReference type="ARBA" id="ARBA00004389"/>
    </source>
</evidence>
<keyword evidence="13" id="KW-0012">Acyltransferase</keyword>
<comment type="subcellular location">
    <subcellularLocation>
        <location evidence="4">Cytoplasm</location>
    </subcellularLocation>
    <subcellularLocation>
        <location evidence="3">Endoplasmic reticulum membrane</location>
        <topology evidence="3">Single-pass membrane protein</topology>
    </subcellularLocation>
    <subcellularLocation>
        <location evidence="1">Microsome membrane</location>
        <topology evidence="1">Single-pass membrane protein</topology>
    </subcellularLocation>
    <subcellularLocation>
        <location evidence="2">Mitochondrion membrane</location>
        <topology evidence="2">Single-pass membrane protein</topology>
    </subcellularLocation>
</comment>
<dbReference type="Gene3D" id="3.40.630.30">
    <property type="match status" value="1"/>
</dbReference>
<keyword evidence="5" id="KW-0963">Cytoplasm</keyword>
<evidence type="ECO:0000313" key="21">
    <source>
        <dbReference type="Ensembl" id="ENSCHIP00010029393.1"/>
    </source>
</evidence>
<dbReference type="GO" id="GO:0017188">
    <property type="term" value="F:L-aspartate N-acetyltransferase activity"/>
    <property type="evidence" value="ECO:0007669"/>
    <property type="project" value="UniProtKB-EC"/>
</dbReference>
<evidence type="ECO:0000256" key="19">
    <source>
        <dbReference type="SAM" id="MobiDB-lite"/>
    </source>
</evidence>
<dbReference type="PANTHER" id="PTHR13947">
    <property type="entry name" value="GNAT FAMILY N-ACETYLTRANSFERASE"/>
    <property type="match status" value="1"/>
</dbReference>